<evidence type="ECO:0000313" key="4">
    <source>
        <dbReference type="Proteomes" id="UP001157069"/>
    </source>
</evidence>
<dbReference type="Pfam" id="PF13580">
    <property type="entry name" value="SIS_2"/>
    <property type="match status" value="1"/>
</dbReference>
<evidence type="ECO:0000259" key="2">
    <source>
        <dbReference type="Pfam" id="PF13580"/>
    </source>
</evidence>
<keyword evidence="4" id="KW-1185">Reference proteome</keyword>
<dbReference type="EMBL" id="BSVA01000001">
    <property type="protein sequence ID" value="GMA92313.1"/>
    <property type="molecule type" value="Genomic_DNA"/>
</dbReference>
<organism evidence="3 4">
    <name type="scientific">Homoserinibacter gongjuensis</name>
    <dbReference type="NCBI Taxonomy" id="1162968"/>
    <lineage>
        <taxon>Bacteria</taxon>
        <taxon>Bacillati</taxon>
        <taxon>Actinomycetota</taxon>
        <taxon>Actinomycetes</taxon>
        <taxon>Micrococcales</taxon>
        <taxon>Microbacteriaceae</taxon>
        <taxon>Homoserinibacter</taxon>
    </lineage>
</organism>
<proteinExistence type="predicted"/>
<feature type="compositionally biased region" description="Polar residues" evidence="1">
    <location>
        <begin position="98"/>
        <end position="113"/>
    </location>
</feature>
<dbReference type="Gene3D" id="3.40.50.10490">
    <property type="entry name" value="Glucose-6-phosphate isomerase like protein, domain 1"/>
    <property type="match status" value="1"/>
</dbReference>
<accession>A0ABQ6JY38</accession>
<comment type="caution">
    <text evidence="3">The sequence shown here is derived from an EMBL/GenBank/DDBJ whole genome shotgun (WGS) entry which is preliminary data.</text>
</comment>
<dbReference type="InterPro" id="IPR046348">
    <property type="entry name" value="SIS_dom_sf"/>
</dbReference>
<sequence>MTEAVARGYLAHTAELLGRLADEQGAAISAAAEAVARTLVADGLVHVFGSGHSHLLALEGFYRAGGLAAIDPILLESLMLHGNAALSTVIERSEDSARASSPTSIRAPTTASS</sequence>
<name>A0ABQ6JY38_9MICO</name>
<feature type="region of interest" description="Disordered" evidence="1">
    <location>
        <begin position="91"/>
        <end position="113"/>
    </location>
</feature>
<protein>
    <recommendedName>
        <fullName evidence="2">SIS domain-containing protein</fullName>
    </recommendedName>
</protein>
<evidence type="ECO:0000313" key="3">
    <source>
        <dbReference type="EMBL" id="GMA92313.1"/>
    </source>
</evidence>
<feature type="domain" description="SIS" evidence="2">
    <location>
        <begin position="9"/>
        <end position="99"/>
    </location>
</feature>
<reference evidence="4" key="1">
    <citation type="journal article" date="2019" name="Int. J. Syst. Evol. Microbiol.">
        <title>The Global Catalogue of Microorganisms (GCM) 10K type strain sequencing project: providing services to taxonomists for standard genome sequencing and annotation.</title>
        <authorList>
            <consortium name="The Broad Institute Genomics Platform"/>
            <consortium name="The Broad Institute Genome Sequencing Center for Infectious Disease"/>
            <person name="Wu L."/>
            <person name="Ma J."/>
        </authorList>
    </citation>
    <scope>NUCLEOTIDE SEQUENCE [LARGE SCALE GENOMIC DNA]</scope>
    <source>
        <strain evidence="4">NBRC 108755</strain>
    </source>
</reference>
<dbReference type="SUPFAM" id="SSF53697">
    <property type="entry name" value="SIS domain"/>
    <property type="match status" value="1"/>
</dbReference>
<dbReference type="InterPro" id="IPR001347">
    <property type="entry name" value="SIS_dom"/>
</dbReference>
<gene>
    <name evidence="3" type="ORF">GCM10025869_28420</name>
</gene>
<evidence type="ECO:0000256" key="1">
    <source>
        <dbReference type="SAM" id="MobiDB-lite"/>
    </source>
</evidence>
<dbReference type="Proteomes" id="UP001157069">
    <property type="component" value="Unassembled WGS sequence"/>
</dbReference>